<keyword evidence="1" id="KW-0472">Membrane</keyword>
<evidence type="ECO:0000313" key="4">
    <source>
        <dbReference type="Proteomes" id="UP000813824"/>
    </source>
</evidence>
<dbReference type="EMBL" id="JAEVFJ010000007">
    <property type="protein sequence ID" value="KAH8103439.1"/>
    <property type="molecule type" value="Genomic_DNA"/>
</dbReference>
<name>A0A8K0UTZ9_9AGAR</name>
<reference evidence="3" key="1">
    <citation type="journal article" date="2021" name="New Phytol.">
        <title>Evolutionary innovations through gain and loss of genes in the ectomycorrhizal Boletales.</title>
        <authorList>
            <person name="Wu G."/>
            <person name="Miyauchi S."/>
            <person name="Morin E."/>
            <person name="Kuo A."/>
            <person name="Drula E."/>
            <person name="Varga T."/>
            <person name="Kohler A."/>
            <person name="Feng B."/>
            <person name="Cao Y."/>
            <person name="Lipzen A."/>
            <person name="Daum C."/>
            <person name="Hundley H."/>
            <person name="Pangilinan J."/>
            <person name="Johnson J."/>
            <person name="Barry K."/>
            <person name="LaButti K."/>
            <person name="Ng V."/>
            <person name="Ahrendt S."/>
            <person name="Min B."/>
            <person name="Choi I.G."/>
            <person name="Park H."/>
            <person name="Plett J.M."/>
            <person name="Magnuson J."/>
            <person name="Spatafora J.W."/>
            <person name="Nagy L.G."/>
            <person name="Henrissat B."/>
            <person name="Grigoriev I.V."/>
            <person name="Yang Z.L."/>
            <person name="Xu J."/>
            <person name="Martin F.M."/>
        </authorList>
    </citation>
    <scope>NUCLEOTIDE SEQUENCE</scope>
    <source>
        <strain evidence="3">KKN 215</strain>
    </source>
</reference>
<dbReference type="Proteomes" id="UP000813824">
    <property type="component" value="Unassembled WGS sequence"/>
</dbReference>
<protein>
    <recommendedName>
        <fullName evidence="2">DUF6533 domain-containing protein</fullName>
    </recommendedName>
</protein>
<feature type="transmembrane region" description="Helical" evidence="1">
    <location>
        <begin position="134"/>
        <end position="155"/>
    </location>
</feature>
<dbReference type="OrthoDB" id="3242409at2759"/>
<evidence type="ECO:0000256" key="1">
    <source>
        <dbReference type="SAM" id="Phobius"/>
    </source>
</evidence>
<dbReference type="AlphaFoldDB" id="A0A8K0UTZ9"/>
<accession>A0A8K0UTZ9</accession>
<dbReference type="InterPro" id="IPR045340">
    <property type="entry name" value="DUF6533"/>
</dbReference>
<comment type="caution">
    <text evidence="3">The sequence shown here is derived from an EMBL/GenBank/DDBJ whole genome shotgun (WGS) entry which is preliminary data.</text>
</comment>
<feature type="transmembrane region" description="Helical" evidence="1">
    <location>
        <begin position="200"/>
        <end position="218"/>
    </location>
</feature>
<feature type="transmembrane region" description="Helical" evidence="1">
    <location>
        <begin position="100"/>
        <end position="122"/>
    </location>
</feature>
<keyword evidence="4" id="KW-1185">Reference proteome</keyword>
<organism evidence="3 4">
    <name type="scientific">Cristinia sonorae</name>
    <dbReference type="NCBI Taxonomy" id="1940300"/>
    <lineage>
        <taxon>Eukaryota</taxon>
        <taxon>Fungi</taxon>
        <taxon>Dikarya</taxon>
        <taxon>Basidiomycota</taxon>
        <taxon>Agaricomycotina</taxon>
        <taxon>Agaricomycetes</taxon>
        <taxon>Agaricomycetidae</taxon>
        <taxon>Agaricales</taxon>
        <taxon>Pleurotineae</taxon>
        <taxon>Stephanosporaceae</taxon>
        <taxon>Cristinia</taxon>
    </lineage>
</organism>
<gene>
    <name evidence="3" type="ORF">BXZ70DRAFT_1005859</name>
</gene>
<sequence length="313" mass="35333">MLVSSASKATTHYLQYDIQWSSLALLYYDYALTFPMEVKYVWRDKFRFSTVLYICCRYALMANVLYLLAISGKLTDKVGVGRQPAAPPSALTRFIYHCDAWYKVIGTLSVFGRAAVLVTFTGRIYAVWSRNRWISLYLSVLALACIVLDIMHVPGLRCVGSSSNPLYVHNLSRKFDPLIGSLSSAGSQFVLMFKCQHQSTSIMSAFTIATVILIYHASSGFFQRLLNAFTLPLSGLLTARFLLHVRRWDYERSGGHTHSSCDPSTTRLDSQEDTVVFRMTGIVSTIVEEFGSDPVVRSREDQHQRRDDGMEVP</sequence>
<dbReference type="Pfam" id="PF20151">
    <property type="entry name" value="DUF6533"/>
    <property type="match status" value="1"/>
</dbReference>
<keyword evidence="1" id="KW-1133">Transmembrane helix</keyword>
<proteinExistence type="predicted"/>
<feature type="transmembrane region" description="Helical" evidence="1">
    <location>
        <begin position="50"/>
        <end position="69"/>
    </location>
</feature>
<evidence type="ECO:0000259" key="2">
    <source>
        <dbReference type="Pfam" id="PF20151"/>
    </source>
</evidence>
<feature type="domain" description="DUF6533" evidence="2">
    <location>
        <begin position="21"/>
        <end position="60"/>
    </location>
</feature>
<keyword evidence="1" id="KW-0812">Transmembrane</keyword>
<evidence type="ECO:0000313" key="3">
    <source>
        <dbReference type="EMBL" id="KAH8103439.1"/>
    </source>
</evidence>